<comment type="subcellular location">
    <subcellularLocation>
        <location evidence="1">Cell outer membrane</location>
        <topology evidence="1">Lipid-anchor</topology>
    </subcellularLocation>
</comment>
<evidence type="ECO:0000256" key="6">
    <source>
        <dbReference type="ARBA" id="ARBA00023288"/>
    </source>
</evidence>
<keyword evidence="9" id="KW-1185">Reference proteome</keyword>
<evidence type="ECO:0000256" key="1">
    <source>
        <dbReference type="ARBA" id="ARBA00004459"/>
    </source>
</evidence>
<dbReference type="NCBIfam" id="NF047847">
    <property type="entry name" value="SS_mature_LptM"/>
    <property type="match status" value="1"/>
</dbReference>
<keyword evidence="4" id="KW-0564">Palmitate</keyword>
<evidence type="ECO:0000256" key="5">
    <source>
        <dbReference type="ARBA" id="ARBA00023237"/>
    </source>
</evidence>
<protein>
    <submittedName>
        <fullName evidence="8">Lipoprotein</fullName>
    </submittedName>
</protein>
<dbReference type="GO" id="GO:0009279">
    <property type="term" value="C:cell outer membrane"/>
    <property type="evidence" value="ECO:0007669"/>
    <property type="project" value="UniProtKB-SubCell"/>
</dbReference>
<dbReference type="AlphaFoldDB" id="A0A975AL07"/>
<dbReference type="PROSITE" id="PS51257">
    <property type="entry name" value="PROKAR_LIPOPROTEIN"/>
    <property type="match status" value="1"/>
</dbReference>
<evidence type="ECO:0000256" key="4">
    <source>
        <dbReference type="ARBA" id="ARBA00023139"/>
    </source>
</evidence>
<dbReference type="KEGG" id="scyp:JYB88_16470"/>
<evidence type="ECO:0000256" key="2">
    <source>
        <dbReference type="ARBA" id="ARBA00022729"/>
    </source>
</evidence>
<feature type="region of interest" description="Disordered" evidence="7">
    <location>
        <begin position="22"/>
        <end position="45"/>
    </location>
</feature>
<dbReference type="EMBL" id="CP071504">
    <property type="protein sequence ID" value="QSX29763.1"/>
    <property type="molecule type" value="Genomic_DNA"/>
</dbReference>
<proteinExistence type="predicted"/>
<dbReference type="InterPro" id="IPR032831">
    <property type="entry name" value="LptM_cons"/>
</dbReference>
<accession>A0A975AL07</accession>
<evidence type="ECO:0000313" key="8">
    <source>
        <dbReference type="EMBL" id="QSX29763.1"/>
    </source>
</evidence>
<sequence>MKLQLSLLLVSLLVVGCGQKGPLYKTPPAADNQTQEQTDKDKAKQ</sequence>
<keyword evidence="2" id="KW-0732">Signal</keyword>
<keyword evidence="6 8" id="KW-0449">Lipoprotein</keyword>
<reference evidence="8 9" key="1">
    <citation type="submission" date="2021-03" db="EMBL/GenBank/DDBJ databases">
        <title>Novel species identification of genus Shewanella.</title>
        <authorList>
            <person name="Liu G."/>
            <person name="Zhang Q."/>
        </authorList>
    </citation>
    <scope>NUCLEOTIDE SEQUENCE [LARGE SCALE GENOMIC DNA]</scope>
    <source>
        <strain evidence="8 9">FJAT-53726</strain>
    </source>
</reference>
<keyword evidence="5" id="KW-0998">Cell outer membrane</keyword>
<gene>
    <name evidence="8" type="ORF">JYB88_16470</name>
</gene>
<dbReference type="Proteomes" id="UP000663281">
    <property type="component" value="Chromosome"/>
</dbReference>
<dbReference type="Pfam" id="PF13627">
    <property type="entry name" value="LptM_cons"/>
    <property type="match status" value="1"/>
</dbReference>
<evidence type="ECO:0000313" key="9">
    <source>
        <dbReference type="Proteomes" id="UP000663281"/>
    </source>
</evidence>
<organism evidence="8 9">
    <name type="scientific">Shewanella cyperi</name>
    <dbReference type="NCBI Taxonomy" id="2814292"/>
    <lineage>
        <taxon>Bacteria</taxon>
        <taxon>Pseudomonadati</taxon>
        <taxon>Pseudomonadota</taxon>
        <taxon>Gammaproteobacteria</taxon>
        <taxon>Alteromonadales</taxon>
        <taxon>Shewanellaceae</taxon>
        <taxon>Shewanella</taxon>
    </lineage>
</organism>
<evidence type="ECO:0000256" key="3">
    <source>
        <dbReference type="ARBA" id="ARBA00023136"/>
    </source>
</evidence>
<evidence type="ECO:0000256" key="7">
    <source>
        <dbReference type="SAM" id="MobiDB-lite"/>
    </source>
</evidence>
<dbReference type="RefSeq" id="WP_207321113.1">
    <property type="nucleotide sequence ID" value="NZ_CP071501.1"/>
</dbReference>
<name>A0A975AL07_9GAMM</name>
<keyword evidence="3" id="KW-0472">Membrane</keyword>